<dbReference type="OrthoDB" id="2976553at2759"/>
<sequence length="283" mass="31150">MPAVRDTCGAHVDQGRRRLAQPLSCFPSLPIMPKSNNSTRGKVSTSKGTRKGKPKKKTAEDDGGIGISISELNAAREETKGKHGGAARTTGQYDGQIVRARAFLKALVKKIRAGEMDTEGLDVDRLDGALEGPPNELSSRAIELFLTKKCIDEGCRHQTAESIAAAFCRYYDNLDGTKYAGEYKYNSGSKEVLGCPARASHVKAFITMIKNRDNAKGASATRNHAEAMTLEDLTVIMRRSEEQWPSYLVNDPDTVEDSGSMYELMKHVMMRAFMSSAFTMWTR</sequence>
<dbReference type="EMBL" id="VDMD01000001">
    <property type="protein sequence ID" value="TRM70318.1"/>
    <property type="molecule type" value="Genomic_DNA"/>
</dbReference>
<feature type="compositionally biased region" description="Polar residues" evidence="1">
    <location>
        <begin position="34"/>
        <end position="43"/>
    </location>
</feature>
<evidence type="ECO:0000313" key="2">
    <source>
        <dbReference type="EMBL" id="TRM70318.1"/>
    </source>
</evidence>
<evidence type="ECO:0000256" key="1">
    <source>
        <dbReference type="SAM" id="MobiDB-lite"/>
    </source>
</evidence>
<protein>
    <submittedName>
        <fullName evidence="2">Uncharacterized protein</fullName>
    </submittedName>
</protein>
<feature type="region of interest" description="Disordered" evidence="1">
    <location>
        <begin position="26"/>
        <end position="67"/>
    </location>
</feature>
<reference evidence="2 3" key="1">
    <citation type="journal article" date="2019" name="New Phytol.">
        <title>Comparative genomics reveals unique wood-decay strategies and fruiting body development in the Schizophyllaceae.</title>
        <authorList>
            <person name="Almasi E."/>
            <person name="Sahu N."/>
            <person name="Krizsan K."/>
            <person name="Balint B."/>
            <person name="Kovacs G.M."/>
            <person name="Kiss B."/>
            <person name="Cseklye J."/>
            <person name="Drula E."/>
            <person name="Henrissat B."/>
            <person name="Nagy I."/>
            <person name="Chovatia M."/>
            <person name="Adam C."/>
            <person name="LaButti K."/>
            <person name="Lipzen A."/>
            <person name="Riley R."/>
            <person name="Grigoriev I.V."/>
            <person name="Nagy L.G."/>
        </authorList>
    </citation>
    <scope>NUCLEOTIDE SEQUENCE [LARGE SCALE GENOMIC DNA]</scope>
    <source>
        <strain evidence="2 3">NL-1724</strain>
    </source>
</reference>
<keyword evidence="3" id="KW-1185">Reference proteome</keyword>
<gene>
    <name evidence="2" type="ORF">BD626DRAFT_563974</name>
</gene>
<dbReference type="STRING" id="97359.A0A550CZU9"/>
<proteinExistence type="predicted"/>
<comment type="caution">
    <text evidence="2">The sequence shown here is derived from an EMBL/GenBank/DDBJ whole genome shotgun (WGS) entry which is preliminary data.</text>
</comment>
<name>A0A550CZU9_9AGAR</name>
<evidence type="ECO:0000313" key="3">
    <source>
        <dbReference type="Proteomes" id="UP000320762"/>
    </source>
</evidence>
<dbReference type="Proteomes" id="UP000320762">
    <property type="component" value="Unassembled WGS sequence"/>
</dbReference>
<dbReference type="AlphaFoldDB" id="A0A550CZU9"/>
<accession>A0A550CZU9</accession>
<organism evidence="2 3">
    <name type="scientific">Schizophyllum amplum</name>
    <dbReference type="NCBI Taxonomy" id="97359"/>
    <lineage>
        <taxon>Eukaryota</taxon>
        <taxon>Fungi</taxon>
        <taxon>Dikarya</taxon>
        <taxon>Basidiomycota</taxon>
        <taxon>Agaricomycotina</taxon>
        <taxon>Agaricomycetes</taxon>
        <taxon>Agaricomycetidae</taxon>
        <taxon>Agaricales</taxon>
        <taxon>Schizophyllaceae</taxon>
        <taxon>Schizophyllum</taxon>
    </lineage>
</organism>